<evidence type="ECO:0000256" key="2">
    <source>
        <dbReference type="ARBA" id="ARBA00023242"/>
    </source>
</evidence>
<feature type="compositionally biased region" description="Polar residues" evidence="3">
    <location>
        <begin position="969"/>
        <end position="982"/>
    </location>
</feature>
<feature type="region of interest" description="Disordered" evidence="3">
    <location>
        <begin position="267"/>
        <end position="295"/>
    </location>
</feature>
<organism evidence="5 6">
    <name type="scientific">Elysia crispata</name>
    <name type="common">lettuce slug</name>
    <dbReference type="NCBI Taxonomy" id="231223"/>
    <lineage>
        <taxon>Eukaryota</taxon>
        <taxon>Metazoa</taxon>
        <taxon>Spiralia</taxon>
        <taxon>Lophotrochozoa</taxon>
        <taxon>Mollusca</taxon>
        <taxon>Gastropoda</taxon>
        <taxon>Heterobranchia</taxon>
        <taxon>Euthyneura</taxon>
        <taxon>Panpulmonata</taxon>
        <taxon>Sacoglossa</taxon>
        <taxon>Placobranchoidea</taxon>
        <taxon>Plakobranchidae</taxon>
        <taxon>Elysia</taxon>
    </lineage>
</organism>
<feature type="region of interest" description="Disordered" evidence="3">
    <location>
        <begin position="1121"/>
        <end position="1151"/>
    </location>
</feature>
<name>A0AAE1DQS2_9GAST</name>
<gene>
    <name evidence="5" type="ORF">RRG08_013125</name>
</gene>
<dbReference type="PANTHER" id="PTHR13052:SF3">
    <property type="entry name" value="NUCLEAR FACTOR RELATED TO KAPPA-B-BINDING PROTEIN"/>
    <property type="match status" value="1"/>
</dbReference>
<feature type="compositionally biased region" description="Polar residues" evidence="3">
    <location>
        <begin position="1125"/>
        <end position="1151"/>
    </location>
</feature>
<dbReference type="InterPro" id="IPR038106">
    <property type="entry name" value="NFRKB_winged_sf"/>
</dbReference>
<dbReference type="EMBL" id="JAWDGP010002895">
    <property type="protein sequence ID" value="KAK3778860.1"/>
    <property type="molecule type" value="Genomic_DNA"/>
</dbReference>
<dbReference type="GO" id="GO:0031011">
    <property type="term" value="C:Ino80 complex"/>
    <property type="evidence" value="ECO:0007669"/>
    <property type="project" value="InterPro"/>
</dbReference>
<protein>
    <recommendedName>
        <fullName evidence="4">DEUBAD domain-containing protein</fullName>
    </recommendedName>
</protein>
<dbReference type="Gene3D" id="1.10.10.2430">
    <property type="entry name" value="NFRKB winged helix-like domain"/>
    <property type="match status" value="1"/>
</dbReference>
<comment type="caution">
    <text evidence="5">The sequence shown here is derived from an EMBL/GenBank/DDBJ whole genome shotgun (WGS) entry which is preliminary data.</text>
</comment>
<feature type="region of interest" description="Disordered" evidence="3">
    <location>
        <begin position="1"/>
        <end position="24"/>
    </location>
</feature>
<feature type="region of interest" description="Disordered" evidence="3">
    <location>
        <begin position="207"/>
        <end position="229"/>
    </location>
</feature>
<evidence type="ECO:0000313" key="5">
    <source>
        <dbReference type="EMBL" id="KAK3778860.1"/>
    </source>
</evidence>
<evidence type="ECO:0000256" key="3">
    <source>
        <dbReference type="SAM" id="MobiDB-lite"/>
    </source>
</evidence>
<keyword evidence="6" id="KW-1185">Reference proteome</keyword>
<feature type="compositionally biased region" description="Low complexity" evidence="3">
    <location>
        <begin position="983"/>
        <end position="999"/>
    </location>
</feature>
<feature type="domain" description="DEUBAD" evidence="4">
    <location>
        <begin position="43"/>
        <end position="160"/>
    </location>
</feature>
<dbReference type="InterPro" id="IPR057748">
    <property type="entry name" value="NFRKB_WH_2"/>
</dbReference>
<dbReference type="InterPro" id="IPR044867">
    <property type="entry name" value="DEUBAD_dom"/>
</dbReference>
<dbReference type="GO" id="GO:0002020">
    <property type="term" value="F:protease binding"/>
    <property type="evidence" value="ECO:0007669"/>
    <property type="project" value="TreeGrafter"/>
</dbReference>
<sequence length="1606" mass="168867">MEESDHEMSDEAESDSEAWAGLIPGPDERMEQCKLGGKVLKLPELFLEKKHIFKSVLSMETWDTTLSDDQKKRLEALLPDFPEEGKEETQRTLEMLFNGENIKFGNPLHDLQRKLKEGYLHPEIARYRKQTRQFRYRDYKMRQQRHLSDLLKRLLLSRQELFEHATALAPGDPIKFQCQPPPAKKISPMEQIIKKKTIRILKEVREECGVPDTSSEEDEESTSPVQRSRRQLFKSLGPIPSPEPTIPSVVATYATKPMVPPPPSSIPMVNGDAHHQGSEGHGQVTSSAQAKRPRPISPVEVTEDNYKFMLRLHKRKRLLQGDLPELDTSTVSLQDILGRCQANKKNFKGGAAAELLPTNLATMKKRLKMKAKGEKKSKIKAKEPPAIGVEDDAMLQRLPSPGLDASSNFHASDSLPDNPLKTVFGPAVNFCCLLRDVLLEFPDGKTSTSKLEERLREWLEQNDQISNPWMALLSNWEEQVTPALKFLSGIDQGAQQIDNFSPMVECCSNSREKPQHYRWVGPPGLDSDSELKQLFRMWLQAKEEANNAASAAADVIAEISASAAGSPPPPKAKTNFIVRPTSSNEKALFREQERSRFASPHKAFTFMMHGYDSVVGPVKGVYDKDSSTNKAREHNLLVSDRPPFVTILTLVRDAAARLPNGEGTRGDICELLKDSQFLAPGVTDTQINAVVSGALDRLHSEKDPCVKYDVTRKLWIYLHRNRTEDEFERIHQAQAATAKTKKTVPKPKTAKLVKDFAVSNATAAPPALVQPTLASSPLHQPSFTLSTLPTTASVLPQQPPTVTPKPTVSEAASLLTKSGKSATLLRTPSLGVGGLLPPGVTSLTPTIAQLKAAQAAMAKSASAGSAPSGSNVSKLQTVKQLTSAHSSKKTATLAGQLSSSSTAAASVGSPILTVTSLGLSMTSSSSSAIFSSPSLSVSSSLAAQLLYSQGITIGSASPLTTVSSLQHQNLHQTQHAGSGKQKSSASSASSSSSSLSTTPLTLSSISVPATTATTFSLVTTLNTGAAVAAASNPTALRPPTISMLQSQQLLKQQQQQQLLLKQQQQQQQQTISHSILRQNAALVAAVGQTVALAKSSDSASTTAVSSATSVGKSATSATILKPHTFTMTARPSPPSNAAATKNPTSISSLKPSSVANLKQASLILSQEGVASLTSAAGGVPAGGKLVALTSVAGQQAGEGTVMAQIMQQAAVAQHTAGVRNSTQAIRLQGGNLVQPILSGKPIQIGGKPFGTTKGLVQLAGKGGQPLGLIRTPQGPLSTINLIPQPIVSSAAGKTATVVAVGSSSSSVPKSASPLTTTASPSTNIITTSASARQQQQLAAFAAAHNTKSNAAAGQAKIFGQTPAGLVVTQLAPGNIALRAGSGQTKVLPSGQASLVPTQFILQHAPGAVATSQGASAPIIVSSNAAGGKGAQNLQVMRTVLSQPGNLKAGQATILISQPTLPQVAVSSTQGLTAAQVLHTGGKTSGRGSPKGKGQPVYARIITPPPGMKLSNVAQVPISGGSGGVAANTPVGAGTSNSNINVIQTVGGKLTLVTSGMATHTLSSLPMVSLAMVNSPANQVVVGAGDALQAASVSKEAKVDKIGPDGS</sequence>
<feature type="region of interest" description="Disordered" evidence="3">
    <location>
        <begin position="969"/>
        <end position="999"/>
    </location>
</feature>
<reference evidence="5" key="1">
    <citation type="journal article" date="2023" name="G3 (Bethesda)">
        <title>A reference genome for the long-term kleptoplast-retaining sea slug Elysia crispata morphotype clarki.</title>
        <authorList>
            <person name="Eastman K.E."/>
            <person name="Pendleton A.L."/>
            <person name="Shaikh M.A."/>
            <person name="Suttiyut T."/>
            <person name="Ogas R."/>
            <person name="Tomko P."/>
            <person name="Gavelis G."/>
            <person name="Widhalm J.R."/>
            <person name="Wisecaver J.H."/>
        </authorList>
    </citation>
    <scope>NUCLEOTIDE SEQUENCE</scope>
    <source>
        <strain evidence="5">ECLA1</strain>
    </source>
</reference>
<proteinExistence type="predicted"/>
<keyword evidence="2" id="KW-0539">Nucleus</keyword>
<dbReference type="InterPro" id="IPR024867">
    <property type="entry name" value="NFRKB"/>
</dbReference>
<evidence type="ECO:0000259" key="4">
    <source>
        <dbReference type="PROSITE" id="PS51916"/>
    </source>
</evidence>
<comment type="subcellular location">
    <subcellularLocation>
        <location evidence="1">Nucleus</location>
    </subcellularLocation>
</comment>
<dbReference type="Proteomes" id="UP001283361">
    <property type="component" value="Unassembled WGS sequence"/>
</dbReference>
<dbReference type="PROSITE" id="PS51916">
    <property type="entry name" value="DEUBAD"/>
    <property type="match status" value="1"/>
</dbReference>
<dbReference type="Pfam" id="PF25793">
    <property type="entry name" value="WHD_2nd_NFRKB"/>
    <property type="match status" value="1"/>
</dbReference>
<evidence type="ECO:0000256" key="1">
    <source>
        <dbReference type="ARBA" id="ARBA00004123"/>
    </source>
</evidence>
<dbReference type="CDD" id="cd21865">
    <property type="entry name" value="DEUBAD_NFRKB"/>
    <property type="match status" value="1"/>
</dbReference>
<evidence type="ECO:0000313" key="6">
    <source>
        <dbReference type="Proteomes" id="UP001283361"/>
    </source>
</evidence>
<accession>A0AAE1DQS2</accession>
<dbReference type="PANTHER" id="PTHR13052">
    <property type="entry name" value="NFRKB-RELATED"/>
    <property type="match status" value="1"/>
</dbReference>
<feature type="compositionally biased region" description="Acidic residues" evidence="3">
    <location>
        <begin position="1"/>
        <end position="16"/>
    </location>
</feature>
<dbReference type="InterPro" id="IPR025220">
    <property type="entry name" value="NFRKB_WH_1"/>
</dbReference>
<dbReference type="Pfam" id="PF14465">
    <property type="entry name" value="WHD_1st_NFRKB"/>
    <property type="match status" value="1"/>
</dbReference>